<dbReference type="Gene3D" id="3.30.160.60">
    <property type="entry name" value="Classic Zinc Finger"/>
    <property type="match status" value="12"/>
</dbReference>
<feature type="domain" description="C2H2-type" evidence="6">
    <location>
        <begin position="37"/>
        <end position="63"/>
    </location>
</feature>
<dbReference type="InterPro" id="IPR013087">
    <property type="entry name" value="Znf_C2H2_type"/>
</dbReference>
<protein>
    <submittedName>
        <fullName evidence="7">Zinc finger protein 208</fullName>
    </submittedName>
</protein>
<evidence type="ECO:0000259" key="6">
    <source>
        <dbReference type="PROSITE" id="PS50157"/>
    </source>
</evidence>
<dbReference type="OrthoDB" id="3069995at2759"/>
<sequence length="1097" mass="127989">MRSRFLYVCRMCDARFHHFDSKQSHLETVHGQPKRVYSCYVCGEIFNHRKRHRAHFKMKHSRDCFECVCGSRFAFRSDYDDHRVSHEKKEFICEKCGKMYRTRRTLGHHRQAHVLETSIRHVCGFCDLACFKVENLRYHIKKCHPNASVKVSTARIEDCHKCRCGANTELSGKGGIAKGELLETAARPSFALLRRNAITLISYSTACPFKVYRNKFVCPFCDDRFQDPCAFREHVSSRHENADVVVPLSKITDDYVKIDVVNLKCRLCNSKFDVLETLAKHLTKVHDKIVKFDSPLGVLPFRLDSKYYSCVCCDSRFSSFAHLNRHMLERTIIHSCSNCGSKFMREGRLRAHLRFGQCPRKEINVLKDSMARQNAEIILKCSTAFPFRTWLHQINCVFCRGRFVEPGIFRYHMSTKHTDFGPRSAFYKKLGKEYLKIDITDLKCKLCTAKIDNVELLMEHLKNMHQQPIDLKAQCGVLPYRLDAKDWSCVYCNQKFTDFENLNKHTPEHLQNFVCDSCGRGFITESALRNHKRIPHENSFHCYRCIETFSTSEERKRHMKVKHKKQPYICNLCENKPRFCSWDARRRHLITVHKIPPKAYECEVCKQTFKSRSTKSDHVRKVHSDKQYPCTQCNAVLYRFTSDLPSTSRGASGPLKGKLHAPSSGGLFMTRSGQLLNPRLLLPQLFKGKPLSVSKTLQIPRKGITTSNPPKILSTKNQSFRLVSQTVPKPQISLQKKPPTISTKMPLHFYQPRLSPRQCAEIILKYSTACPFRSAVNVFHCKFCSDHFLDPALLRKHYKEEHQGVNLAAAFYRLRDDYLTIDVTDLKCKVCHQDMTDVEALLKHLKDEHKKSFILEESVSSFGVIPFKLDVRNWKCTFCSTQFSSFVHLNQHVPSHLSNYVCDSCGAGFISHRLLNNHIRLTHSSTFPCHRCKATFQTLEERKNHIKTQHNPQPYTCYACKERPRFSSWYVRLKHLQEVHNHKPMKYECVLCSETFTTRAAKYSHIRKVHTEPQQRCTFCEMVFHTKTQLKYHMVKHSDERPFKCNVCQKDFNRKKTLTQHMRIHTNDRRYVCHLCSQAFIQKCSLNNHLKVHHPSA</sequence>
<proteinExistence type="predicted"/>
<evidence type="ECO:0000256" key="2">
    <source>
        <dbReference type="ARBA" id="ARBA00022737"/>
    </source>
</evidence>
<feature type="domain" description="C2H2-type" evidence="6">
    <location>
        <begin position="600"/>
        <end position="628"/>
    </location>
</feature>
<feature type="domain" description="C2H2-type" evidence="6">
    <location>
        <begin position="1071"/>
        <end position="1097"/>
    </location>
</feature>
<dbReference type="PANTHER" id="PTHR24379">
    <property type="entry name" value="KRAB AND ZINC FINGER DOMAIN-CONTAINING"/>
    <property type="match status" value="1"/>
</dbReference>
<evidence type="ECO:0000256" key="1">
    <source>
        <dbReference type="ARBA" id="ARBA00022723"/>
    </source>
</evidence>
<feature type="domain" description="C2H2-type" evidence="6">
    <location>
        <begin position="308"/>
        <end position="335"/>
    </location>
</feature>
<feature type="domain" description="C2H2-type" evidence="6">
    <location>
        <begin position="91"/>
        <end position="118"/>
    </location>
</feature>
<feature type="domain" description="C2H2-type" evidence="6">
    <location>
        <begin position="874"/>
        <end position="901"/>
    </location>
</feature>
<accession>A0A4C1V487</accession>
<comment type="caution">
    <text evidence="7">The sequence shown here is derived from an EMBL/GenBank/DDBJ whole genome shotgun (WGS) entry which is preliminary data.</text>
</comment>
<dbReference type="STRING" id="151549.A0A4C1V487"/>
<feature type="domain" description="C2H2-type" evidence="6">
    <location>
        <begin position="779"/>
        <end position="807"/>
    </location>
</feature>
<dbReference type="InterPro" id="IPR036236">
    <property type="entry name" value="Znf_C2H2_sf"/>
</dbReference>
<dbReference type="Proteomes" id="UP000299102">
    <property type="component" value="Unassembled WGS sequence"/>
</dbReference>
<feature type="domain" description="C2H2-type" evidence="6">
    <location>
        <begin position="7"/>
        <end position="35"/>
    </location>
</feature>
<keyword evidence="2" id="KW-0677">Repeat</keyword>
<dbReference type="SMART" id="SM00355">
    <property type="entry name" value="ZnF_C2H2"/>
    <property type="match status" value="26"/>
</dbReference>
<feature type="domain" description="C2H2-type" evidence="6">
    <location>
        <begin position="1043"/>
        <end position="1070"/>
    </location>
</feature>
<dbReference type="Pfam" id="PF00096">
    <property type="entry name" value="zf-C2H2"/>
    <property type="match status" value="2"/>
</dbReference>
<feature type="domain" description="C2H2-type" evidence="6">
    <location>
        <begin position="334"/>
        <end position="362"/>
    </location>
</feature>
<evidence type="ECO:0000256" key="3">
    <source>
        <dbReference type="ARBA" id="ARBA00022771"/>
    </source>
</evidence>
<feature type="domain" description="C2H2-type" evidence="6">
    <location>
        <begin position="900"/>
        <end position="928"/>
    </location>
</feature>
<reference evidence="7 8" key="1">
    <citation type="journal article" date="2019" name="Commun. Biol.">
        <title>The bagworm genome reveals a unique fibroin gene that provides high tensile strength.</title>
        <authorList>
            <person name="Kono N."/>
            <person name="Nakamura H."/>
            <person name="Ohtoshi R."/>
            <person name="Tomita M."/>
            <person name="Numata K."/>
            <person name="Arakawa K."/>
        </authorList>
    </citation>
    <scope>NUCLEOTIDE SEQUENCE [LARGE SCALE GENOMIC DNA]</scope>
</reference>
<feature type="domain" description="C2H2-type" evidence="6">
    <location>
        <begin position="540"/>
        <end position="567"/>
    </location>
</feature>
<evidence type="ECO:0000256" key="5">
    <source>
        <dbReference type="PROSITE-ProRule" id="PRU00042"/>
    </source>
</evidence>
<keyword evidence="1" id="KW-0479">Metal-binding</keyword>
<dbReference type="PANTHER" id="PTHR24379:SF121">
    <property type="entry name" value="C2H2-TYPE DOMAIN-CONTAINING PROTEIN"/>
    <property type="match status" value="1"/>
</dbReference>
<feature type="domain" description="C2H2-type" evidence="6">
    <location>
        <begin position="987"/>
        <end position="1015"/>
    </location>
</feature>
<dbReference type="GO" id="GO:0008270">
    <property type="term" value="F:zinc ion binding"/>
    <property type="evidence" value="ECO:0007669"/>
    <property type="project" value="UniProtKB-KW"/>
</dbReference>
<feature type="domain" description="C2H2-type" evidence="6">
    <location>
        <begin position="513"/>
        <end position="541"/>
    </location>
</feature>
<name>A0A4C1V487_EUMVA</name>
<dbReference type="PROSITE" id="PS50157">
    <property type="entry name" value="ZINC_FINGER_C2H2_2"/>
    <property type="match status" value="16"/>
</dbReference>
<keyword evidence="3 5" id="KW-0863">Zinc-finger</keyword>
<feature type="domain" description="C2H2-type" evidence="6">
    <location>
        <begin position="487"/>
        <end position="509"/>
    </location>
</feature>
<gene>
    <name evidence="7" type="primary">ZNF208</name>
    <name evidence="7" type="ORF">EVAR_18533_1</name>
</gene>
<keyword evidence="8" id="KW-1185">Reference proteome</keyword>
<dbReference type="AlphaFoldDB" id="A0A4C1V487"/>
<evidence type="ECO:0000256" key="4">
    <source>
        <dbReference type="ARBA" id="ARBA00022833"/>
    </source>
</evidence>
<evidence type="ECO:0000313" key="7">
    <source>
        <dbReference type="EMBL" id="GBP33055.1"/>
    </source>
</evidence>
<dbReference type="FunFam" id="3.30.160.60:FF:001527">
    <property type="entry name" value="Zinc finger protein"/>
    <property type="match status" value="1"/>
</dbReference>
<dbReference type="PROSITE" id="PS00028">
    <property type="entry name" value="ZINC_FINGER_C2H2_1"/>
    <property type="match status" value="19"/>
</dbReference>
<dbReference type="EMBL" id="BGZK01000269">
    <property type="protein sequence ID" value="GBP33055.1"/>
    <property type="molecule type" value="Genomic_DNA"/>
</dbReference>
<feature type="domain" description="C2H2-type" evidence="6">
    <location>
        <begin position="1015"/>
        <end position="1042"/>
    </location>
</feature>
<evidence type="ECO:0000313" key="8">
    <source>
        <dbReference type="Proteomes" id="UP000299102"/>
    </source>
</evidence>
<keyword evidence="4" id="KW-0862">Zinc</keyword>
<dbReference type="SUPFAM" id="SSF57667">
    <property type="entry name" value="beta-beta-alpha zinc fingers"/>
    <property type="match status" value="8"/>
</dbReference>
<organism evidence="7 8">
    <name type="scientific">Eumeta variegata</name>
    <name type="common">Bagworm moth</name>
    <name type="synonym">Eumeta japonica</name>
    <dbReference type="NCBI Taxonomy" id="151549"/>
    <lineage>
        <taxon>Eukaryota</taxon>
        <taxon>Metazoa</taxon>
        <taxon>Ecdysozoa</taxon>
        <taxon>Arthropoda</taxon>
        <taxon>Hexapoda</taxon>
        <taxon>Insecta</taxon>
        <taxon>Pterygota</taxon>
        <taxon>Neoptera</taxon>
        <taxon>Endopterygota</taxon>
        <taxon>Lepidoptera</taxon>
        <taxon>Glossata</taxon>
        <taxon>Ditrysia</taxon>
        <taxon>Tineoidea</taxon>
        <taxon>Psychidae</taxon>
        <taxon>Oiketicinae</taxon>
        <taxon>Eumeta</taxon>
    </lineage>
</organism>